<feature type="binding site" evidence="11">
    <location>
        <position position="198"/>
    </location>
    <ligand>
        <name>substrate</name>
    </ligand>
</feature>
<gene>
    <name evidence="11" type="primary">thiM</name>
    <name evidence="12" type="ORF">DJ535_11170</name>
</gene>
<protein>
    <recommendedName>
        <fullName evidence="11">Hydroxyethylthiazole kinase</fullName>
        <ecNumber evidence="11">2.7.1.50</ecNumber>
    </recommendedName>
    <alternativeName>
        <fullName evidence="11">4-methyl-5-beta-hydroxyethylthiazole kinase</fullName>
        <shortName evidence="11">TH kinase</shortName>
        <shortName evidence="11">Thz kinase</shortName>
    </alternativeName>
</protein>
<evidence type="ECO:0000256" key="2">
    <source>
        <dbReference type="ARBA" id="ARBA00001946"/>
    </source>
</evidence>
<evidence type="ECO:0000256" key="10">
    <source>
        <dbReference type="ARBA" id="ARBA00022977"/>
    </source>
</evidence>
<dbReference type="NCBIfam" id="NF006830">
    <property type="entry name" value="PRK09355.1"/>
    <property type="match status" value="1"/>
</dbReference>
<dbReference type="InterPro" id="IPR029056">
    <property type="entry name" value="Ribokinase-like"/>
</dbReference>
<evidence type="ECO:0000256" key="5">
    <source>
        <dbReference type="ARBA" id="ARBA00022723"/>
    </source>
</evidence>
<evidence type="ECO:0000256" key="9">
    <source>
        <dbReference type="ARBA" id="ARBA00022842"/>
    </source>
</evidence>
<feature type="binding site" evidence="11">
    <location>
        <position position="171"/>
    </location>
    <ligand>
        <name>ATP</name>
        <dbReference type="ChEBI" id="CHEBI:30616"/>
    </ligand>
</feature>
<evidence type="ECO:0000256" key="3">
    <source>
        <dbReference type="ARBA" id="ARBA00004868"/>
    </source>
</evidence>
<dbReference type="GO" id="GO:0016301">
    <property type="term" value="F:kinase activity"/>
    <property type="evidence" value="ECO:0007669"/>
    <property type="project" value="UniProtKB-KW"/>
</dbReference>
<comment type="caution">
    <text evidence="12">The sequence shown here is derived from an EMBL/GenBank/DDBJ whole genome shotgun (WGS) entry which is preliminary data.</text>
</comment>
<dbReference type="Proteomes" id="UP000306790">
    <property type="component" value="Unassembled WGS sequence"/>
</dbReference>
<comment type="catalytic activity">
    <reaction evidence="1 11">
        <text>5-(2-hydroxyethyl)-4-methylthiazole + ATP = 4-methyl-5-(2-phosphooxyethyl)-thiazole + ADP + H(+)</text>
        <dbReference type="Rhea" id="RHEA:24212"/>
        <dbReference type="ChEBI" id="CHEBI:15378"/>
        <dbReference type="ChEBI" id="CHEBI:17957"/>
        <dbReference type="ChEBI" id="CHEBI:30616"/>
        <dbReference type="ChEBI" id="CHEBI:58296"/>
        <dbReference type="ChEBI" id="CHEBI:456216"/>
        <dbReference type="EC" id="2.7.1.50"/>
    </reaction>
</comment>
<dbReference type="PRINTS" id="PR01099">
    <property type="entry name" value="HYETHTZKNASE"/>
</dbReference>
<comment type="function">
    <text evidence="11">Catalyzes the phosphorylation of the hydroxyl group of 4-methyl-5-beta-hydroxyethylthiazole (THZ).</text>
</comment>
<dbReference type="HAMAP" id="MF_00228">
    <property type="entry name" value="Thz_kinase"/>
    <property type="match status" value="1"/>
</dbReference>
<dbReference type="NCBIfam" id="TIGR00694">
    <property type="entry name" value="thiM"/>
    <property type="match status" value="1"/>
</dbReference>
<evidence type="ECO:0000313" key="13">
    <source>
        <dbReference type="Proteomes" id="UP000306790"/>
    </source>
</evidence>
<dbReference type="EC" id="2.7.1.50" evidence="11"/>
<organism evidence="12 13">
    <name type="scientific">Citrobacter murliniae</name>
    <dbReference type="NCBI Taxonomy" id="67829"/>
    <lineage>
        <taxon>Bacteria</taxon>
        <taxon>Pseudomonadati</taxon>
        <taxon>Pseudomonadota</taxon>
        <taxon>Gammaproteobacteria</taxon>
        <taxon>Enterobacterales</taxon>
        <taxon>Enterobacteriaceae</taxon>
        <taxon>Citrobacter</taxon>
        <taxon>Citrobacter freundii complex</taxon>
    </lineage>
</organism>
<accession>A0ABY2PU37</accession>
<dbReference type="RefSeq" id="WP_048221072.1">
    <property type="nucleotide sequence ID" value="NZ_QFVP01000006.1"/>
</dbReference>
<evidence type="ECO:0000256" key="11">
    <source>
        <dbReference type="HAMAP-Rule" id="MF_00228"/>
    </source>
</evidence>
<keyword evidence="5 11" id="KW-0479">Metal-binding</keyword>
<comment type="pathway">
    <text evidence="3 11">Cofactor biosynthesis; thiamine diphosphate biosynthesis; 4-methyl-5-(2-phosphoethyl)-thiazole from 5-(2-hydroxyethyl)-4-methylthiazole: step 1/1.</text>
</comment>
<evidence type="ECO:0000313" key="12">
    <source>
        <dbReference type="EMBL" id="THE38267.1"/>
    </source>
</evidence>
<keyword evidence="10 11" id="KW-0784">Thiamine biosynthesis</keyword>
<feature type="binding site" evidence="11">
    <location>
        <position position="125"/>
    </location>
    <ligand>
        <name>ATP</name>
        <dbReference type="ChEBI" id="CHEBI:30616"/>
    </ligand>
</feature>
<comment type="cofactor">
    <cofactor evidence="2 11">
        <name>Mg(2+)</name>
        <dbReference type="ChEBI" id="CHEBI:18420"/>
    </cofactor>
</comment>
<dbReference type="EMBL" id="QFVP01000006">
    <property type="protein sequence ID" value="THE38267.1"/>
    <property type="molecule type" value="Genomic_DNA"/>
</dbReference>
<sequence>MQPDLHSRTLAAHTLHQFRTLSPLTHCMTNEVVQSFTANTLLALGASPAMVIEPEEASQFATIASALLINVGTLTQRRATAMRAAAERAHLAKTPWTLDPVAVGVLDYRRYFCLDLLTLRPAAIRGNASEILALAGMNSGGRGVDTTDTAVAALPAAQALARQAGTIVVVTGEVDYVTDGQRTVSVSGGDPLMTRVVGTGCALSAVVAASCALHGDRLDNVASACSWMKQAGKIASEQATGPGSFIPAFLDALYNLEMQEQA</sequence>
<keyword evidence="4 11" id="KW-0808">Transferase</keyword>
<dbReference type="PIRSF" id="PIRSF000513">
    <property type="entry name" value="Thz_kinase"/>
    <property type="match status" value="1"/>
</dbReference>
<reference evidence="12 13" key="1">
    <citation type="submission" date="2018-05" db="EMBL/GenBank/DDBJ databases">
        <title>Isolation and genomic analyses of lactose-positive bacteria from faecal samples of preterm neonates.</title>
        <authorList>
            <person name="Chen Y."/>
            <person name="Brook T.C."/>
            <person name="O'Neill I."/>
            <person name="Soe C.Z."/>
            <person name="Hall L.J."/>
            <person name="Hoyles L."/>
        </authorList>
    </citation>
    <scope>NUCLEOTIDE SEQUENCE [LARGE SCALE GENOMIC DNA]</scope>
    <source>
        <strain evidence="12 13">P080C CL</strain>
    </source>
</reference>
<evidence type="ECO:0000256" key="4">
    <source>
        <dbReference type="ARBA" id="ARBA00022679"/>
    </source>
</evidence>
<feature type="binding site" evidence="11">
    <location>
        <position position="50"/>
    </location>
    <ligand>
        <name>substrate</name>
    </ligand>
</feature>
<keyword evidence="13" id="KW-1185">Reference proteome</keyword>
<evidence type="ECO:0000256" key="7">
    <source>
        <dbReference type="ARBA" id="ARBA00022777"/>
    </source>
</evidence>
<comment type="similarity">
    <text evidence="11">Belongs to the Thz kinase family.</text>
</comment>
<dbReference type="Pfam" id="PF02110">
    <property type="entry name" value="HK"/>
    <property type="match status" value="1"/>
</dbReference>
<keyword evidence="6 11" id="KW-0547">Nucleotide-binding</keyword>
<evidence type="ECO:0000256" key="8">
    <source>
        <dbReference type="ARBA" id="ARBA00022840"/>
    </source>
</evidence>
<dbReference type="CDD" id="cd01170">
    <property type="entry name" value="THZ_kinase"/>
    <property type="match status" value="1"/>
</dbReference>
<evidence type="ECO:0000256" key="1">
    <source>
        <dbReference type="ARBA" id="ARBA00001771"/>
    </source>
</evidence>
<proteinExistence type="inferred from homology"/>
<dbReference type="Gene3D" id="3.40.1190.20">
    <property type="match status" value="1"/>
</dbReference>
<name>A0ABY2PU37_9ENTR</name>
<keyword evidence="8 11" id="KW-0067">ATP-binding</keyword>
<keyword evidence="7 11" id="KW-0418">Kinase</keyword>
<dbReference type="InterPro" id="IPR000417">
    <property type="entry name" value="Hyethyz_kinase"/>
</dbReference>
<dbReference type="SUPFAM" id="SSF53613">
    <property type="entry name" value="Ribokinase-like"/>
    <property type="match status" value="1"/>
</dbReference>
<keyword evidence="9 11" id="KW-0460">Magnesium</keyword>
<evidence type="ECO:0000256" key="6">
    <source>
        <dbReference type="ARBA" id="ARBA00022741"/>
    </source>
</evidence>